<proteinExistence type="predicted"/>
<evidence type="ECO:0000313" key="1">
    <source>
        <dbReference type="EMBL" id="CUG94014.1"/>
    </source>
</evidence>
<protein>
    <submittedName>
        <fullName evidence="1">Uncharacterized protein</fullName>
    </submittedName>
</protein>
<dbReference type="AlphaFoldDB" id="A0A0S4JR85"/>
<gene>
    <name evidence="1" type="ORF">BSAL_46065</name>
</gene>
<keyword evidence="2" id="KW-1185">Reference proteome</keyword>
<accession>A0A0S4JR85</accession>
<sequence>DATLFVFNEETEETSNHRASSAIFVSHKTVWQTLPLHGAIFVSHKTIWQITAACAIIVSHKTVGKHCRCVVPFSCLTKRLGKHYRCIVPFSCLTKRFGKHYRCMVPFSCLTKRFGKHYRCIVPFSCLTKRQTLPLHWCHFRVFRLDISKMAAVVCTKSRNATYRG</sequence>
<dbReference type="VEuPathDB" id="TriTrypDB:BSAL_46065"/>
<dbReference type="Proteomes" id="UP000051952">
    <property type="component" value="Unassembled WGS sequence"/>
</dbReference>
<dbReference type="EMBL" id="CYKH01002218">
    <property type="protein sequence ID" value="CUG94014.1"/>
    <property type="molecule type" value="Genomic_DNA"/>
</dbReference>
<name>A0A0S4JR85_BODSA</name>
<evidence type="ECO:0000313" key="2">
    <source>
        <dbReference type="Proteomes" id="UP000051952"/>
    </source>
</evidence>
<organism evidence="1 2">
    <name type="scientific">Bodo saltans</name>
    <name type="common">Flagellated protozoan</name>
    <dbReference type="NCBI Taxonomy" id="75058"/>
    <lineage>
        <taxon>Eukaryota</taxon>
        <taxon>Discoba</taxon>
        <taxon>Euglenozoa</taxon>
        <taxon>Kinetoplastea</taxon>
        <taxon>Metakinetoplastina</taxon>
        <taxon>Eubodonida</taxon>
        <taxon>Bodonidae</taxon>
        <taxon>Bodo</taxon>
    </lineage>
</organism>
<reference evidence="2" key="1">
    <citation type="submission" date="2015-09" db="EMBL/GenBank/DDBJ databases">
        <authorList>
            <consortium name="Pathogen Informatics"/>
        </authorList>
    </citation>
    <scope>NUCLEOTIDE SEQUENCE [LARGE SCALE GENOMIC DNA]</scope>
    <source>
        <strain evidence="2">Lake Konstanz</strain>
    </source>
</reference>
<feature type="non-terminal residue" evidence="1">
    <location>
        <position position="1"/>
    </location>
</feature>